<reference evidence="1 2" key="1">
    <citation type="submission" date="2019-06" db="EMBL/GenBank/DDBJ databases">
        <authorList>
            <person name="Yang Y."/>
        </authorList>
    </citation>
    <scope>NUCLEOTIDE SEQUENCE [LARGE SCALE GENOMIC DNA]</scope>
    <source>
        <strain evidence="1 2">BIT-26</strain>
    </source>
</reference>
<organism evidence="1 2">
    <name type="scientific">Mixta tenebrionis</name>
    <dbReference type="NCBI Taxonomy" id="2562439"/>
    <lineage>
        <taxon>Bacteria</taxon>
        <taxon>Pseudomonadati</taxon>
        <taxon>Pseudomonadota</taxon>
        <taxon>Gammaproteobacteria</taxon>
        <taxon>Enterobacterales</taxon>
        <taxon>Erwiniaceae</taxon>
        <taxon>Mixta</taxon>
    </lineage>
</organism>
<sequence length="82" mass="9545">MLIDHLHIHENDTLEPVEEIQLKNRGQEEITTWAIKGPDGTLKGQVTLFDKFCSRRSWPANYRITQRDSHGRVVMDKLMVSL</sequence>
<evidence type="ECO:0000313" key="2">
    <source>
        <dbReference type="Proteomes" id="UP000319523"/>
    </source>
</evidence>
<gene>
    <name evidence="1" type="ORF">FKM52_01155</name>
</gene>
<proteinExistence type="predicted"/>
<protein>
    <submittedName>
        <fullName evidence="1">Uncharacterized protein</fullName>
    </submittedName>
</protein>
<dbReference type="OrthoDB" id="6539632at2"/>
<comment type="caution">
    <text evidence="1">The sequence shown here is derived from an EMBL/GenBank/DDBJ whole genome shotgun (WGS) entry which is preliminary data.</text>
</comment>
<dbReference type="RefSeq" id="WP_141174367.1">
    <property type="nucleotide sequence ID" value="NZ_JBHUFX010000013.1"/>
</dbReference>
<name>A0A506VH19_9GAMM</name>
<evidence type="ECO:0000313" key="1">
    <source>
        <dbReference type="EMBL" id="TPW44350.1"/>
    </source>
</evidence>
<accession>A0A506VH19</accession>
<dbReference type="EMBL" id="VHQI01000001">
    <property type="protein sequence ID" value="TPW44350.1"/>
    <property type="molecule type" value="Genomic_DNA"/>
</dbReference>
<keyword evidence="2" id="KW-1185">Reference proteome</keyword>
<dbReference type="Proteomes" id="UP000319523">
    <property type="component" value="Unassembled WGS sequence"/>
</dbReference>
<dbReference type="AlphaFoldDB" id="A0A506VH19"/>